<feature type="transmembrane region" description="Helical" evidence="9">
    <location>
        <begin position="40"/>
        <end position="58"/>
    </location>
</feature>
<feature type="transmembrane region" description="Helical" evidence="9">
    <location>
        <begin position="135"/>
        <end position="153"/>
    </location>
</feature>
<sequence length="396" mass="41693">MQPTDVFERLVQSSAVRLAVAAGAAVVWFFALWTPELGRNGGLAFVYGVPAVLVLLCWWTRPWLAMGLSALVLLLVLSGAVNGTAVNEGGVLACATAWFAVLGAASSGDPRLHWAGGLLVAVDTVLSGANNGFPSLIIVLLLGGGALLLGWVLRQRRSADRLRTGLAESEERERAVERDVVIEQERNRVARDVHDVVAHSLAVVIAQADGARYAAEKDPTTVGPALEAIADTARDALGEVRTLLHELRHTQRATPAPGTSDLDALIEGFRQLGLAVEVAHYGHQRALGDATELAVYRVVQESLTNALRHGDTGEPVTVDFDWGDHAVAVVVTNALVEDGVPQVEGPGHGIPGMRERAALAGGDFTVGIGTRGMFRVRASLPASPAPDAPTALMARA</sequence>
<feature type="domain" description="Signal transduction histidine kinase subgroup 3 dimerisation and phosphoacceptor" evidence="10">
    <location>
        <begin position="185"/>
        <end position="251"/>
    </location>
</feature>
<evidence type="ECO:0000259" key="10">
    <source>
        <dbReference type="Pfam" id="PF07730"/>
    </source>
</evidence>
<evidence type="ECO:0000256" key="7">
    <source>
        <dbReference type="ARBA" id="ARBA00022840"/>
    </source>
</evidence>
<organism evidence="11 12">
    <name type="scientific">Amnibacterium setariae</name>
    <dbReference type="NCBI Taxonomy" id="2306585"/>
    <lineage>
        <taxon>Bacteria</taxon>
        <taxon>Bacillati</taxon>
        <taxon>Actinomycetota</taxon>
        <taxon>Actinomycetes</taxon>
        <taxon>Micrococcales</taxon>
        <taxon>Microbacteriaceae</taxon>
        <taxon>Amnibacterium</taxon>
    </lineage>
</organism>
<gene>
    <name evidence="11" type="ORF">D1781_11910</name>
</gene>
<evidence type="ECO:0000256" key="1">
    <source>
        <dbReference type="ARBA" id="ARBA00000085"/>
    </source>
</evidence>
<evidence type="ECO:0000256" key="2">
    <source>
        <dbReference type="ARBA" id="ARBA00012438"/>
    </source>
</evidence>
<evidence type="ECO:0000313" key="11">
    <source>
        <dbReference type="EMBL" id="RIX28176.1"/>
    </source>
</evidence>
<keyword evidence="9" id="KW-0812">Transmembrane</keyword>
<dbReference type="Gene3D" id="3.30.565.10">
    <property type="entry name" value="Histidine kinase-like ATPase, C-terminal domain"/>
    <property type="match status" value="1"/>
</dbReference>
<keyword evidence="9" id="KW-1133">Transmembrane helix</keyword>
<dbReference type="AlphaFoldDB" id="A0A3A1U148"/>
<dbReference type="InterPro" id="IPR036890">
    <property type="entry name" value="HATPase_C_sf"/>
</dbReference>
<dbReference type="PANTHER" id="PTHR24421">
    <property type="entry name" value="NITRATE/NITRITE SENSOR PROTEIN NARX-RELATED"/>
    <property type="match status" value="1"/>
</dbReference>
<protein>
    <recommendedName>
        <fullName evidence="2">histidine kinase</fullName>
        <ecNumber evidence="2">2.7.13.3</ecNumber>
    </recommendedName>
</protein>
<dbReference type="Pfam" id="PF07730">
    <property type="entry name" value="HisKA_3"/>
    <property type="match status" value="1"/>
</dbReference>
<dbReference type="Proteomes" id="UP000265742">
    <property type="component" value="Unassembled WGS sequence"/>
</dbReference>
<dbReference type="InterPro" id="IPR050482">
    <property type="entry name" value="Sensor_HK_TwoCompSys"/>
</dbReference>
<keyword evidence="3" id="KW-0597">Phosphoprotein</keyword>
<comment type="caution">
    <text evidence="11">The sequence shown here is derived from an EMBL/GenBank/DDBJ whole genome shotgun (WGS) entry which is preliminary data.</text>
</comment>
<dbReference type="GO" id="GO:0016020">
    <property type="term" value="C:membrane"/>
    <property type="evidence" value="ECO:0007669"/>
    <property type="project" value="InterPro"/>
</dbReference>
<keyword evidence="9" id="KW-0472">Membrane</keyword>
<dbReference type="GO" id="GO:0000155">
    <property type="term" value="F:phosphorelay sensor kinase activity"/>
    <property type="evidence" value="ECO:0007669"/>
    <property type="project" value="InterPro"/>
</dbReference>
<evidence type="ECO:0000256" key="5">
    <source>
        <dbReference type="ARBA" id="ARBA00022741"/>
    </source>
</evidence>
<keyword evidence="8" id="KW-0902">Two-component regulatory system</keyword>
<evidence type="ECO:0000256" key="6">
    <source>
        <dbReference type="ARBA" id="ARBA00022777"/>
    </source>
</evidence>
<keyword evidence="6 11" id="KW-0418">Kinase</keyword>
<dbReference type="SUPFAM" id="SSF55874">
    <property type="entry name" value="ATPase domain of HSP90 chaperone/DNA topoisomerase II/histidine kinase"/>
    <property type="match status" value="1"/>
</dbReference>
<keyword evidence="12" id="KW-1185">Reference proteome</keyword>
<keyword evidence="5" id="KW-0547">Nucleotide-binding</keyword>
<keyword evidence="7" id="KW-0067">ATP-binding</keyword>
<dbReference type="PANTHER" id="PTHR24421:SF10">
    <property type="entry name" value="NITRATE_NITRITE SENSOR PROTEIN NARQ"/>
    <property type="match status" value="1"/>
</dbReference>
<evidence type="ECO:0000313" key="12">
    <source>
        <dbReference type="Proteomes" id="UP000265742"/>
    </source>
</evidence>
<reference evidence="12" key="1">
    <citation type="submission" date="2018-09" db="EMBL/GenBank/DDBJ databases">
        <authorList>
            <person name="Kim I."/>
        </authorList>
    </citation>
    <scope>NUCLEOTIDE SEQUENCE [LARGE SCALE GENOMIC DNA]</scope>
    <source>
        <strain evidence="12">DD4a</strain>
    </source>
</reference>
<dbReference type="EMBL" id="QXTG01000002">
    <property type="protein sequence ID" value="RIX28176.1"/>
    <property type="molecule type" value="Genomic_DNA"/>
</dbReference>
<keyword evidence="4" id="KW-0808">Transferase</keyword>
<evidence type="ECO:0000256" key="9">
    <source>
        <dbReference type="SAM" id="Phobius"/>
    </source>
</evidence>
<dbReference type="GO" id="GO:0046983">
    <property type="term" value="F:protein dimerization activity"/>
    <property type="evidence" value="ECO:0007669"/>
    <property type="project" value="InterPro"/>
</dbReference>
<proteinExistence type="predicted"/>
<feature type="transmembrane region" description="Helical" evidence="9">
    <location>
        <begin position="63"/>
        <end position="83"/>
    </location>
</feature>
<dbReference type="CDD" id="cd16917">
    <property type="entry name" value="HATPase_UhpB-NarQ-NarX-like"/>
    <property type="match status" value="1"/>
</dbReference>
<dbReference type="EC" id="2.7.13.3" evidence="2"/>
<evidence type="ECO:0000256" key="4">
    <source>
        <dbReference type="ARBA" id="ARBA00022679"/>
    </source>
</evidence>
<feature type="transmembrane region" description="Helical" evidence="9">
    <location>
        <begin position="15"/>
        <end position="34"/>
    </location>
</feature>
<dbReference type="OrthoDB" id="227596at2"/>
<evidence type="ECO:0000256" key="8">
    <source>
        <dbReference type="ARBA" id="ARBA00023012"/>
    </source>
</evidence>
<evidence type="ECO:0000256" key="3">
    <source>
        <dbReference type="ARBA" id="ARBA00022553"/>
    </source>
</evidence>
<dbReference type="Gene3D" id="1.20.5.1930">
    <property type="match status" value="1"/>
</dbReference>
<dbReference type="InterPro" id="IPR011712">
    <property type="entry name" value="Sig_transdc_His_kin_sub3_dim/P"/>
</dbReference>
<comment type="catalytic activity">
    <reaction evidence="1">
        <text>ATP + protein L-histidine = ADP + protein N-phospho-L-histidine.</text>
        <dbReference type="EC" id="2.7.13.3"/>
    </reaction>
</comment>
<accession>A0A3A1U148</accession>
<dbReference type="GO" id="GO:0005524">
    <property type="term" value="F:ATP binding"/>
    <property type="evidence" value="ECO:0007669"/>
    <property type="project" value="UniProtKB-KW"/>
</dbReference>
<name>A0A3A1U148_9MICO</name>
<dbReference type="RefSeq" id="WP_119482486.1">
    <property type="nucleotide sequence ID" value="NZ_QXTG01000002.1"/>
</dbReference>